<evidence type="ECO:0000313" key="3">
    <source>
        <dbReference type="Proteomes" id="UP000317355"/>
    </source>
</evidence>
<evidence type="ECO:0000256" key="1">
    <source>
        <dbReference type="SAM" id="Phobius"/>
    </source>
</evidence>
<feature type="transmembrane region" description="Helical" evidence="1">
    <location>
        <begin position="6"/>
        <end position="24"/>
    </location>
</feature>
<feature type="transmembrane region" description="Helical" evidence="1">
    <location>
        <begin position="36"/>
        <end position="56"/>
    </location>
</feature>
<reference evidence="2 3" key="1">
    <citation type="submission" date="2019-07" db="EMBL/GenBank/DDBJ databases">
        <title>The pathways for chlorine oxyanion respiration interact through the shared metabolite chlorate.</title>
        <authorList>
            <person name="Barnum T.P."/>
            <person name="Cheng Y."/>
            <person name="Hill K.A."/>
            <person name="Lucas L.N."/>
            <person name="Carlson H.K."/>
            <person name="Coates J.D."/>
        </authorList>
    </citation>
    <scope>NUCLEOTIDE SEQUENCE [LARGE SCALE GENOMIC DNA]</scope>
    <source>
        <strain evidence="2">BK-3</strain>
    </source>
</reference>
<gene>
    <name evidence="2" type="ORF">FHK82_10495</name>
</gene>
<dbReference type="EMBL" id="VMRY01000041">
    <property type="protein sequence ID" value="TVT54606.1"/>
    <property type="molecule type" value="Genomic_DNA"/>
</dbReference>
<keyword evidence="1" id="KW-0472">Membrane</keyword>
<organism evidence="2 3">
    <name type="scientific">Sedimenticola thiotaurini</name>
    <dbReference type="NCBI Taxonomy" id="1543721"/>
    <lineage>
        <taxon>Bacteria</taxon>
        <taxon>Pseudomonadati</taxon>
        <taxon>Pseudomonadota</taxon>
        <taxon>Gammaproteobacteria</taxon>
        <taxon>Chromatiales</taxon>
        <taxon>Sedimenticolaceae</taxon>
        <taxon>Sedimenticola</taxon>
    </lineage>
</organism>
<evidence type="ECO:0000313" key="2">
    <source>
        <dbReference type="EMBL" id="TVT54606.1"/>
    </source>
</evidence>
<keyword evidence="1" id="KW-0812">Transmembrane</keyword>
<protein>
    <submittedName>
        <fullName evidence="2">Uncharacterized protein</fullName>
    </submittedName>
</protein>
<proteinExistence type="predicted"/>
<dbReference type="Proteomes" id="UP000317355">
    <property type="component" value="Unassembled WGS sequence"/>
</dbReference>
<name>A0A558D0R3_9GAMM</name>
<sequence length="204" mass="23300">MIVGLIVLVGLILYLILTLVLVIANVRSARKEGKSGWVRGSVVLVFMYLLLFWDWIPTRIAIQHYCTSQGGFIVNKTLDQWKAENPGVAETLVPYKNVTSEKSGEKTRYQLNARFAWDIRTTHDFLGIEKRDERIVDTATGEVLAEYVDFNSGQNQLNPERPRDFKLWLWLGSCPRGYGETKWVTDGDSFRTLKNKAKNINGVM</sequence>
<keyword evidence="1" id="KW-1133">Transmembrane helix</keyword>
<dbReference type="AlphaFoldDB" id="A0A558D0R3"/>
<accession>A0A558D0R3</accession>
<comment type="caution">
    <text evidence="2">The sequence shown here is derived from an EMBL/GenBank/DDBJ whole genome shotgun (WGS) entry which is preliminary data.</text>
</comment>